<proteinExistence type="predicted"/>
<dbReference type="InterPro" id="IPR051791">
    <property type="entry name" value="Pra-immunoreactive"/>
</dbReference>
<evidence type="ECO:0000256" key="1">
    <source>
        <dbReference type="ARBA" id="ARBA00004651"/>
    </source>
</evidence>
<dbReference type="OrthoDB" id="8612316at2"/>
<accession>Q7USW7</accession>
<evidence type="ECO:0000256" key="3">
    <source>
        <dbReference type="ARBA" id="ARBA00022692"/>
    </source>
</evidence>
<evidence type="ECO:0000313" key="9">
    <source>
        <dbReference type="EMBL" id="CAD73675.1"/>
    </source>
</evidence>
<evidence type="ECO:0000256" key="4">
    <source>
        <dbReference type="ARBA" id="ARBA00022989"/>
    </source>
</evidence>
<dbReference type="EnsemblBacteria" id="CAD73675">
    <property type="protein sequence ID" value="CAD73675"/>
    <property type="gene ID" value="RB4260"/>
</dbReference>
<evidence type="ECO:0000256" key="7">
    <source>
        <dbReference type="SAM" id="Phobius"/>
    </source>
</evidence>
<dbReference type="Proteomes" id="UP000001025">
    <property type="component" value="Chromosome"/>
</dbReference>
<evidence type="ECO:0000256" key="6">
    <source>
        <dbReference type="SAM" id="MobiDB-lite"/>
    </source>
</evidence>
<dbReference type="RefSeq" id="WP_011119802.1">
    <property type="nucleotide sequence ID" value="NC_005027.1"/>
</dbReference>
<dbReference type="InParanoid" id="Q7USW7"/>
<comment type="subcellular location">
    <subcellularLocation>
        <location evidence="1">Cell membrane</location>
        <topology evidence="1">Multi-pass membrane protein</topology>
    </subcellularLocation>
</comment>
<gene>
    <name evidence="9" type="ordered locus">RB4260</name>
</gene>
<evidence type="ECO:0000259" key="8">
    <source>
        <dbReference type="Pfam" id="PF06271"/>
    </source>
</evidence>
<dbReference type="HOGENOM" id="CLU_1061188_0_0_0"/>
<feature type="region of interest" description="Disordered" evidence="6">
    <location>
        <begin position="38"/>
        <end position="67"/>
    </location>
</feature>
<keyword evidence="4 7" id="KW-1133">Transmembrane helix</keyword>
<dbReference type="KEGG" id="rba:RB4260"/>
<dbReference type="PATRIC" id="fig|243090.15.peg.1973"/>
<keyword evidence="5 7" id="KW-0472">Membrane</keyword>
<evidence type="ECO:0000313" key="10">
    <source>
        <dbReference type="Proteomes" id="UP000001025"/>
    </source>
</evidence>
<dbReference type="GO" id="GO:0005886">
    <property type="term" value="C:plasma membrane"/>
    <property type="evidence" value="ECO:0007669"/>
    <property type="project" value="UniProtKB-SubCell"/>
</dbReference>
<dbReference type="PANTHER" id="PTHR36115:SF4">
    <property type="entry name" value="MEMBRANE PROTEIN"/>
    <property type="match status" value="1"/>
</dbReference>
<evidence type="ECO:0000256" key="5">
    <source>
        <dbReference type="ARBA" id="ARBA00023136"/>
    </source>
</evidence>
<name>Q7USW7_RHOBA</name>
<dbReference type="PANTHER" id="PTHR36115">
    <property type="entry name" value="PROLINE-RICH ANTIGEN HOMOLOG-RELATED"/>
    <property type="match status" value="1"/>
</dbReference>
<protein>
    <recommendedName>
        <fullName evidence="8">RDD domain-containing protein</fullName>
    </recommendedName>
</protein>
<keyword evidence="10" id="KW-1185">Reference proteome</keyword>
<keyword evidence="2" id="KW-1003">Cell membrane</keyword>
<reference evidence="9 10" key="1">
    <citation type="journal article" date="2003" name="Proc. Natl. Acad. Sci. U.S.A.">
        <title>Complete genome sequence of the marine planctomycete Pirellula sp. strain 1.</title>
        <authorList>
            <person name="Gloeckner F.O."/>
            <person name="Kube M."/>
            <person name="Bauer M."/>
            <person name="Teeling H."/>
            <person name="Lombardot T."/>
            <person name="Ludwig W."/>
            <person name="Gade D."/>
            <person name="Beck A."/>
            <person name="Borzym K."/>
            <person name="Heitmann K."/>
            <person name="Rabus R."/>
            <person name="Schlesner H."/>
            <person name="Amann R."/>
            <person name="Reinhardt R."/>
        </authorList>
    </citation>
    <scope>NUCLEOTIDE SEQUENCE [LARGE SCALE GENOMIC DNA]</scope>
    <source>
        <strain evidence="10">DSM 10527 / NCIMB 13988 / SH1</strain>
    </source>
</reference>
<dbReference type="AlphaFoldDB" id="Q7USW7"/>
<dbReference type="InterPro" id="IPR010432">
    <property type="entry name" value="RDD"/>
</dbReference>
<feature type="transmembrane region" description="Helical" evidence="7">
    <location>
        <begin position="179"/>
        <end position="201"/>
    </location>
</feature>
<dbReference type="Pfam" id="PF06271">
    <property type="entry name" value="RDD"/>
    <property type="match status" value="1"/>
</dbReference>
<feature type="transmembrane region" description="Helical" evidence="7">
    <location>
        <begin position="136"/>
        <end position="159"/>
    </location>
</feature>
<dbReference type="STRING" id="243090.RB4260"/>
<organism evidence="9 10">
    <name type="scientific">Rhodopirellula baltica (strain DSM 10527 / NCIMB 13988 / SH1)</name>
    <dbReference type="NCBI Taxonomy" id="243090"/>
    <lineage>
        <taxon>Bacteria</taxon>
        <taxon>Pseudomonadati</taxon>
        <taxon>Planctomycetota</taxon>
        <taxon>Planctomycetia</taxon>
        <taxon>Pirellulales</taxon>
        <taxon>Pirellulaceae</taxon>
        <taxon>Rhodopirellula</taxon>
    </lineage>
</organism>
<dbReference type="eggNOG" id="COG1714">
    <property type="taxonomic scope" value="Bacteria"/>
</dbReference>
<sequence length="262" mass="27433">MKLKCPGCSKLLQVPDTAAGKTVKCPCGKQLRVPAPKGATPVAAATRTAPASARPAAPARRPQPVASPLGADAGLFDELTETDLAPVAVAPKPGMMPAAATGGHNPYASSLNDAADSSELATGAFASQNKRLANYLLDWVFVQVFSFGIGIVVGIVFVVMHGVDMTPEQEATMSLVSTFMGLGFFALYYILMEAVFGATLAKFITKTRVRSADGGKAGFGKILGRSLARLIPFDPLSYLFGDKRVGWHDSLSGTRVIDISKS</sequence>
<feature type="domain" description="RDD" evidence="8">
    <location>
        <begin position="127"/>
        <end position="236"/>
    </location>
</feature>
<evidence type="ECO:0000256" key="2">
    <source>
        <dbReference type="ARBA" id="ARBA00022475"/>
    </source>
</evidence>
<feature type="compositionally biased region" description="Low complexity" evidence="6">
    <location>
        <begin position="39"/>
        <end position="67"/>
    </location>
</feature>
<dbReference type="EMBL" id="BX294140">
    <property type="protein sequence ID" value="CAD73675.1"/>
    <property type="molecule type" value="Genomic_DNA"/>
</dbReference>
<keyword evidence="3 7" id="KW-0812">Transmembrane</keyword>